<feature type="compositionally biased region" description="Low complexity" evidence="1">
    <location>
        <begin position="92"/>
        <end position="106"/>
    </location>
</feature>
<dbReference type="Proteomes" id="UP000663852">
    <property type="component" value="Unassembled WGS sequence"/>
</dbReference>
<gene>
    <name evidence="2" type="ORF">EDS130_LOCUS3791</name>
    <name evidence="3" type="ORF">XAT740_LOCUS21805</name>
</gene>
<proteinExistence type="predicted"/>
<sequence>MSADHKSTKQITISFPKANDVRLKLPPTNYSHPKSRTIPPHPSVASQIPKTSIIYPTLLPRSSTSYYSNHQPCPRDARYLYVVNASGNSHRTPSTQTPSPNSNSLPLPQQFPTLNPSTPPRPYLQYGHFLAYLRRQSLARLRRKQEQQELDGTESVDTAITLTSNKTPSYSLQSMSNLSLGTSTTDAASMPAIPIITSKQKSRPTTSQRPLQRSSSLLTTNYRLNLNQALPFREITSLHTLKETSVDNHSLVLPSKPIVSATPANSVINATDASSPSNRAPYEVQLTGDTLSYCFVSDSGVTYQGQLLSSAI</sequence>
<feature type="region of interest" description="Disordered" evidence="1">
    <location>
        <begin position="87"/>
        <end position="106"/>
    </location>
</feature>
<accession>A0A813RFH9</accession>
<evidence type="ECO:0000313" key="3">
    <source>
        <dbReference type="EMBL" id="CAF1166967.1"/>
    </source>
</evidence>
<dbReference type="EMBL" id="CAJNOR010001578">
    <property type="protein sequence ID" value="CAF1166967.1"/>
    <property type="molecule type" value="Genomic_DNA"/>
</dbReference>
<protein>
    <submittedName>
        <fullName evidence="2">Uncharacterized protein</fullName>
    </submittedName>
</protein>
<dbReference type="Proteomes" id="UP000663828">
    <property type="component" value="Unassembled WGS sequence"/>
</dbReference>
<comment type="caution">
    <text evidence="2">The sequence shown here is derived from an EMBL/GenBank/DDBJ whole genome shotgun (WGS) entry which is preliminary data.</text>
</comment>
<evidence type="ECO:0000256" key="1">
    <source>
        <dbReference type="SAM" id="MobiDB-lite"/>
    </source>
</evidence>
<organism evidence="2 5">
    <name type="scientific">Adineta ricciae</name>
    <name type="common">Rotifer</name>
    <dbReference type="NCBI Taxonomy" id="249248"/>
    <lineage>
        <taxon>Eukaryota</taxon>
        <taxon>Metazoa</taxon>
        <taxon>Spiralia</taxon>
        <taxon>Gnathifera</taxon>
        <taxon>Rotifera</taxon>
        <taxon>Eurotatoria</taxon>
        <taxon>Bdelloidea</taxon>
        <taxon>Adinetida</taxon>
        <taxon>Adinetidae</taxon>
        <taxon>Adineta</taxon>
    </lineage>
</organism>
<keyword evidence="4" id="KW-1185">Reference proteome</keyword>
<evidence type="ECO:0000313" key="5">
    <source>
        <dbReference type="Proteomes" id="UP000663852"/>
    </source>
</evidence>
<reference evidence="2" key="1">
    <citation type="submission" date="2021-02" db="EMBL/GenBank/DDBJ databases">
        <authorList>
            <person name="Nowell W R."/>
        </authorList>
    </citation>
    <scope>NUCLEOTIDE SEQUENCE</scope>
</reference>
<evidence type="ECO:0000313" key="2">
    <source>
        <dbReference type="EMBL" id="CAF0780349.1"/>
    </source>
</evidence>
<name>A0A813RFH9_ADIRI</name>
<evidence type="ECO:0000313" key="4">
    <source>
        <dbReference type="Proteomes" id="UP000663828"/>
    </source>
</evidence>
<dbReference type="EMBL" id="CAJNOJ010000010">
    <property type="protein sequence ID" value="CAF0780349.1"/>
    <property type="molecule type" value="Genomic_DNA"/>
</dbReference>
<dbReference type="AlphaFoldDB" id="A0A813RFH9"/>